<name>A0A2J8ACZ8_9CHLO</name>
<feature type="region of interest" description="Disordered" evidence="2">
    <location>
        <begin position="619"/>
        <end position="661"/>
    </location>
</feature>
<dbReference type="Pfam" id="PF23468">
    <property type="entry name" value="ARC6"/>
    <property type="match status" value="2"/>
</dbReference>
<dbReference type="EMBL" id="PGGS01000057">
    <property type="protein sequence ID" value="PNH10391.1"/>
    <property type="molecule type" value="Genomic_DNA"/>
</dbReference>
<evidence type="ECO:0000313" key="6">
    <source>
        <dbReference type="Proteomes" id="UP000236333"/>
    </source>
</evidence>
<evidence type="ECO:0000313" key="5">
    <source>
        <dbReference type="EMBL" id="PNH10391.1"/>
    </source>
</evidence>
<feature type="domain" description="Plastid division protein CDP1-like 2nd alpha solenoid" evidence="3">
    <location>
        <begin position="307"/>
        <end position="380"/>
    </location>
</feature>
<dbReference type="Pfam" id="PF25515">
    <property type="entry name" value="Arm_PDR"/>
    <property type="match status" value="1"/>
</dbReference>
<gene>
    <name evidence="5" type="ORF">TSOC_002868</name>
</gene>
<reference evidence="5 6" key="1">
    <citation type="journal article" date="2017" name="Mol. Biol. Evol.">
        <title>The 4-celled Tetrabaena socialis nuclear genome reveals the essential components for genetic control of cell number at the origin of multicellularity in the volvocine lineage.</title>
        <authorList>
            <person name="Featherston J."/>
            <person name="Arakaki Y."/>
            <person name="Hanschen E.R."/>
            <person name="Ferris P.J."/>
            <person name="Michod R.E."/>
            <person name="Olson B.J.S.C."/>
            <person name="Nozaki H."/>
            <person name="Durand P.M."/>
        </authorList>
    </citation>
    <scope>NUCLEOTIDE SEQUENCE [LARGE SCALE GENOMIC DNA]</scope>
    <source>
        <strain evidence="5 6">NIES-571</strain>
    </source>
</reference>
<feature type="compositionally biased region" description="Polar residues" evidence="2">
    <location>
        <begin position="772"/>
        <end position="781"/>
    </location>
</feature>
<feature type="region of interest" description="Disordered" evidence="2">
    <location>
        <begin position="413"/>
        <end position="441"/>
    </location>
</feature>
<feature type="compositionally biased region" description="Low complexity" evidence="2">
    <location>
        <begin position="718"/>
        <end position="727"/>
    </location>
</feature>
<comment type="caution">
    <text evidence="5">The sequence shown here is derived from an EMBL/GenBank/DDBJ whole genome shotgun (WGS) entry which is preliminary data.</text>
</comment>
<evidence type="ECO:0000259" key="3">
    <source>
        <dbReference type="Pfam" id="PF23468"/>
    </source>
</evidence>
<dbReference type="OrthoDB" id="512200at2759"/>
<feature type="compositionally biased region" description="Low complexity" evidence="2">
    <location>
        <begin position="741"/>
        <end position="752"/>
    </location>
</feature>
<dbReference type="InterPro" id="IPR057137">
    <property type="entry name" value="CDP1-like_a_solenoid_2"/>
</dbReference>
<dbReference type="PANTHER" id="PTHR33925">
    <property type="entry name" value="PLASTID DIVISION PROTEIN CDP1, CHLOROPLASTIC-RELATED"/>
    <property type="match status" value="1"/>
</dbReference>
<dbReference type="InterPro" id="IPR044685">
    <property type="entry name" value="CPD1-like"/>
</dbReference>
<feature type="domain" description="Plastid division protein CDP1-like 1st alpha solenoid" evidence="4">
    <location>
        <begin position="125"/>
        <end position="257"/>
    </location>
</feature>
<evidence type="ECO:0000256" key="1">
    <source>
        <dbReference type="SAM" id="Coils"/>
    </source>
</evidence>
<protein>
    <submittedName>
        <fullName evidence="5">Protein ACCUMULATION AND REPLICATION OF CHLOROPLASTS 6, chloroplastic</fullName>
    </submittedName>
</protein>
<feature type="domain" description="Plastid division protein CDP1-like 2nd alpha solenoid" evidence="3">
    <location>
        <begin position="439"/>
        <end position="569"/>
    </location>
</feature>
<organism evidence="5 6">
    <name type="scientific">Tetrabaena socialis</name>
    <dbReference type="NCBI Taxonomy" id="47790"/>
    <lineage>
        <taxon>Eukaryota</taxon>
        <taxon>Viridiplantae</taxon>
        <taxon>Chlorophyta</taxon>
        <taxon>core chlorophytes</taxon>
        <taxon>Chlorophyceae</taxon>
        <taxon>CS clade</taxon>
        <taxon>Chlamydomonadales</taxon>
        <taxon>Tetrabaenaceae</taxon>
        <taxon>Tetrabaena</taxon>
    </lineage>
</organism>
<feature type="coiled-coil region" evidence="1">
    <location>
        <begin position="352"/>
        <end position="387"/>
    </location>
</feature>
<feature type="compositionally biased region" description="Low complexity" evidence="2">
    <location>
        <begin position="413"/>
        <end position="440"/>
    </location>
</feature>
<dbReference type="InterPro" id="IPR058032">
    <property type="entry name" value="CDP1-like_a_solenoid_1"/>
</dbReference>
<dbReference type="PANTHER" id="PTHR33925:SF1">
    <property type="entry name" value="PROTEIN ACCUMULATION AND REPLICATION OF CHLOROPLASTS 6, CHLOROPLASTIC"/>
    <property type="match status" value="1"/>
</dbReference>
<feature type="compositionally biased region" description="Basic and acidic residues" evidence="2">
    <location>
        <begin position="753"/>
        <end position="771"/>
    </location>
</feature>
<proteinExistence type="predicted"/>
<evidence type="ECO:0000259" key="4">
    <source>
        <dbReference type="Pfam" id="PF25515"/>
    </source>
</evidence>
<dbReference type="AlphaFoldDB" id="A0A2J8ACZ8"/>
<feature type="non-terminal residue" evidence="5">
    <location>
        <position position="1"/>
    </location>
</feature>
<accession>A0A2J8ACZ8</accession>
<evidence type="ECO:0000256" key="2">
    <source>
        <dbReference type="SAM" id="MobiDB-lite"/>
    </source>
</evidence>
<feature type="region of interest" description="Disordered" evidence="2">
    <location>
        <begin position="718"/>
        <end position="813"/>
    </location>
</feature>
<keyword evidence="1" id="KW-0175">Coiled coil</keyword>
<feature type="compositionally biased region" description="Basic and acidic residues" evidence="2">
    <location>
        <begin position="730"/>
        <end position="740"/>
    </location>
</feature>
<keyword evidence="6" id="KW-1185">Reference proteome</keyword>
<sequence length="874" mass="89435">ASCSSTTRRDGRAARLVPGRGRSSRLAVLAFSSDDNAAPAHAANRSERLAVPVDYYQVSRAAPDAIRASYAGHMKHLASAYSAYSQDTQFSRAVLLKAGAEALADPELRWSYDAKQAAGHAALGVPGALVVLQEMGEYQLVLDLGARWLPLNGGQPDAGDVTVAMALAYCDRAGARLGAAEGSGGDAAARAGACEDLEAALSALRTYRVAQHLQAQIAGALTDLAPDWACELAALPLTPEHAERRAKGVAMMRGILRGTAADLAGGAAAEAGAMGSAFDGDGLAGVDDVREALGRARRLLKRGRDVLTSTEQVALIPDTLRSLGPAPSGEALYDAALAQLVDGYRNGWPHSVHQAEGLLADLQQHAEQQAEAEREQADLAAAAAARRVHYSGAAVAATPGLYHYNTPDAAAATMSARPAPQGQHAAAASAEAHAASSAGPHEGGGVALERCVCAVLLGEYQEAAELLGLAGSREDGRGLRAARPADPQLKAFVLASSPGGAQDLRQGLRALAARWLEGVGLASFRDTAGLSVPPLEATWFANTRVAVYVQVRRIWRNEQLLAAAHALANMLPNILRLLAAVAVRVAAGVVLAASRAQHLMAAAVGVGAAASPARAAAGATAVRGRQQEAAGPGAPEGRMRSSATRPAAPSHAGPVSSASPVGTVAAPAAAAALASAGGGPLGHPYGKAVREMQGNEAASGSSGPGAVGAAAPAAAPRAYGGAAAGGPHLRPPERYPRDASRAAAAAPTLLAADRQRHDDNTGTLLDTDHQLARSSAGPSAESQHRGRPQQQAPRAVHHGADEEEEEEEAGLLQRHAKEQELRAHLAGLEVAMWDSEVPAQDGVHKQVLQWSAGAVAVCVAFLTAGFRCSDARHA</sequence>
<dbReference type="Proteomes" id="UP000236333">
    <property type="component" value="Unassembled WGS sequence"/>
</dbReference>